<gene>
    <name evidence="1" type="ORF">POCTA_138.1.T0050056</name>
</gene>
<evidence type="ECO:0000313" key="1">
    <source>
        <dbReference type="EMBL" id="CAD8133772.1"/>
    </source>
</evidence>
<dbReference type="AlphaFoldDB" id="A0A8S1S2D4"/>
<reference evidence="1" key="1">
    <citation type="submission" date="2021-01" db="EMBL/GenBank/DDBJ databases">
        <authorList>
            <consortium name="Genoscope - CEA"/>
            <person name="William W."/>
        </authorList>
    </citation>
    <scope>NUCLEOTIDE SEQUENCE</scope>
</reference>
<sequence>MQQMNPNHAVTQQFWISSLQQKLNVSDWIEQSKNLI</sequence>
<comment type="caution">
    <text evidence="1">The sequence shown here is derived from an EMBL/GenBank/DDBJ whole genome shotgun (WGS) entry which is preliminary data.</text>
</comment>
<protein>
    <submittedName>
        <fullName evidence="1">Uncharacterized protein</fullName>
    </submittedName>
</protein>
<keyword evidence="2" id="KW-1185">Reference proteome</keyword>
<proteinExistence type="predicted"/>
<name>A0A8S1S2D4_PAROT</name>
<dbReference type="EMBL" id="CAJJDP010000004">
    <property type="protein sequence ID" value="CAD8133772.1"/>
    <property type="molecule type" value="Genomic_DNA"/>
</dbReference>
<organism evidence="1 2">
    <name type="scientific">Paramecium octaurelia</name>
    <dbReference type="NCBI Taxonomy" id="43137"/>
    <lineage>
        <taxon>Eukaryota</taxon>
        <taxon>Sar</taxon>
        <taxon>Alveolata</taxon>
        <taxon>Ciliophora</taxon>
        <taxon>Intramacronucleata</taxon>
        <taxon>Oligohymenophorea</taxon>
        <taxon>Peniculida</taxon>
        <taxon>Parameciidae</taxon>
        <taxon>Paramecium</taxon>
    </lineage>
</organism>
<dbReference type="Proteomes" id="UP000683925">
    <property type="component" value="Unassembled WGS sequence"/>
</dbReference>
<accession>A0A8S1S2D4</accession>
<evidence type="ECO:0000313" key="2">
    <source>
        <dbReference type="Proteomes" id="UP000683925"/>
    </source>
</evidence>